<evidence type="ECO:0000256" key="4">
    <source>
        <dbReference type="ARBA" id="ARBA00023098"/>
    </source>
</evidence>
<accession>A0A1I2HHG4</accession>
<feature type="domain" description="AMP-dependent synthetase/ligase" evidence="5">
    <location>
        <begin position="36"/>
        <end position="281"/>
    </location>
</feature>
<evidence type="ECO:0000313" key="7">
    <source>
        <dbReference type="EMBL" id="SFF28863.1"/>
    </source>
</evidence>
<keyword evidence="8" id="KW-1185">Reference proteome</keyword>
<proteinExistence type="inferred from homology"/>
<dbReference type="AlphaFoldDB" id="A0A1I2HHG4"/>
<dbReference type="Pfam" id="PF00501">
    <property type="entry name" value="AMP-binding"/>
    <property type="match status" value="1"/>
</dbReference>
<sequence length="427" mass="46626">MIVAAVSPRLSRYMPRVTRRLTLILLTDREDAAVPVEFTGEYETLLAQQTARFDFADLPEDTRATLFYTTGTTGDPKGVSYSHRQLVLHTLAAAADLGTVPGQGGLKRDDVYMPITPLFHVHGWGFPYIATFLGLKQIYPGRYEPERLLSLIEQHGVTFSHCVPTILAMVLGAPKAASTDLTCWKVLIGGSALSEGLTRQARALGIDLHAAYGMSETCPFVTHADMLASQISDDVTIRTATGRPVPLVEVRVVSPDMEDVPQDGRTTGEVIVRAPWLTHGYIQNAEASADLWRGGWLHTGDVGHHSPDGTLRITDRLKDVIKSGGEWVSSLTLENLVSTVPGLIEVAAVGVLDDRWGERPVLVAVMDPSEEIDAAIRHRIDAAIESGDLPKWAAPDLIYRVSALPRTSVGKIDKKRIRQMLETGEIT</sequence>
<dbReference type="Pfam" id="PF13193">
    <property type="entry name" value="AMP-binding_C"/>
    <property type="match status" value="1"/>
</dbReference>
<dbReference type="EMBL" id="FOMW01000052">
    <property type="protein sequence ID" value="SFF28863.1"/>
    <property type="molecule type" value="Genomic_DNA"/>
</dbReference>
<organism evidence="7 8">
    <name type="scientific">Sulfitobacter brevis</name>
    <dbReference type="NCBI Taxonomy" id="74348"/>
    <lineage>
        <taxon>Bacteria</taxon>
        <taxon>Pseudomonadati</taxon>
        <taxon>Pseudomonadota</taxon>
        <taxon>Alphaproteobacteria</taxon>
        <taxon>Rhodobacterales</taxon>
        <taxon>Roseobacteraceae</taxon>
        <taxon>Sulfitobacter</taxon>
    </lineage>
</organism>
<protein>
    <submittedName>
        <fullName evidence="7">Fatty-acyl-CoA synthase</fullName>
    </submittedName>
</protein>
<keyword evidence="2" id="KW-0436">Ligase</keyword>
<dbReference type="SUPFAM" id="SSF56801">
    <property type="entry name" value="Acetyl-CoA synthetase-like"/>
    <property type="match status" value="1"/>
</dbReference>
<dbReference type="GO" id="GO:0006631">
    <property type="term" value="P:fatty acid metabolic process"/>
    <property type="evidence" value="ECO:0007669"/>
    <property type="project" value="UniProtKB-KW"/>
</dbReference>
<dbReference type="RefSeq" id="WP_093925649.1">
    <property type="nucleotide sequence ID" value="NZ_FOMW01000052.1"/>
</dbReference>
<keyword evidence="3" id="KW-0276">Fatty acid metabolism</keyword>
<evidence type="ECO:0000256" key="2">
    <source>
        <dbReference type="ARBA" id="ARBA00022598"/>
    </source>
</evidence>
<dbReference type="InterPro" id="IPR000873">
    <property type="entry name" value="AMP-dep_synth/lig_dom"/>
</dbReference>
<dbReference type="InterPro" id="IPR020845">
    <property type="entry name" value="AMP-binding_CS"/>
</dbReference>
<comment type="similarity">
    <text evidence="1">Belongs to the ATP-dependent AMP-binding enzyme family.</text>
</comment>
<dbReference type="Gene3D" id="3.30.300.30">
    <property type="match status" value="1"/>
</dbReference>
<dbReference type="PANTHER" id="PTHR43859">
    <property type="entry name" value="ACYL-ACTIVATING ENZYME"/>
    <property type="match status" value="1"/>
</dbReference>
<dbReference type="Gene3D" id="3.40.50.12780">
    <property type="entry name" value="N-terminal domain of ligase-like"/>
    <property type="match status" value="1"/>
</dbReference>
<dbReference type="PROSITE" id="PS00455">
    <property type="entry name" value="AMP_BINDING"/>
    <property type="match status" value="1"/>
</dbReference>
<dbReference type="OrthoDB" id="9803968at2"/>
<evidence type="ECO:0000256" key="3">
    <source>
        <dbReference type="ARBA" id="ARBA00022832"/>
    </source>
</evidence>
<gene>
    <name evidence="7" type="ORF">SAMN04488523_1525</name>
</gene>
<name>A0A1I2HHG4_9RHOB</name>
<dbReference type="PANTHER" id="PTHR43859:SF4">
    <property type="entry name" value="BUTANOATE--COA LIGASE AAE1-RELATED"/>
    <property type="match status" value="1"/>
</dbReference>
<dbReference type="Proteomes" id="UP000198977">
    <property type="component" value="Unassembled WGS sequence"/>
</dbReference>
<evidence type="ECO:0000256" key="1">
    <source>
        <dbReference type="ARBA" id="ARBA00006432"/>
    </source>
</evidence>
<dbReference type="InterPro" id="IPR045851">
    <property type="entry name" value="AMP-bd_C_sf"/>
</dbReference>
<feature type="domain" description="AMP-binding enzyme C-terminal" evidence="6">
    <location>
        <begin position="333"/>
        <end position="411"/>
    </location>
</feature>
<dbReference type="STRING" id="74348.SAMN04488523_1525"/>
<dbReference type="InterPro" id="IPR025110">
    <property type="entry name" value="AMP-bd_C"/>
</dbReference>
<keyword evidence="4" id="KW-0443">Lipid metabolism</keyword>
<evidence type="ECO:0000259" key="5">
    <source>
        <dbReference type="Pfam" id="PF00501"/>
    </source>
</evidence>
<evidence type="ECO:0000313" key="8">
    <source>
        <dbReference type="Proteomes" id="UP000198977"/>
    </source>
</evidence>
<reference evidence="7 8" key="1">
    <citation type="submission" date="2016-10" db="EMBL/GenBank/DDBJ databases">
        <authorList>
            <person name="de Groot N.N."/>
        </authorList>
    </citation>
    <scope>NUCLEOTIDE SEQUENCE [LARGE SCALE GENOMIC DNA]</scope>
    <source>
        <strain evidence="7 8">DSM 11443</strain>
    </source>
</reference>
<dbReference type="InterPro" id="IPR042099">
    <property type="entry name" value="ANL_N_sf"/>
</dbReference>
<dbReference type="GO" id="GO:0016874">
    <property type="term" value="F:ligase activity"/>
    <property type="evidence" value="ECO:0007669"/>
    <property type="project" value="UniProtKB-KW"/>
</dbReference>
<evidence type="ECO:0000259" key="6">
    <source>
        <dbReference type="Pfam" id="PF13193"/>
    </source>
</evidence>